<name>A0A4R5U3I1_9MICC</name>
<keyword evidence="3" id="KW-1185">Reference proteome</keyword>
<feature type="region of interest" description="Disordered" evidence="1">
    <location>
        <begin position="22"/>
        <end position="62"/>
    </location>
</feature>
<comment type="caution">
    <text evidence="2">The sequence shown here is derived from an EMBL/GenBank/DDBJ whole genome shotgun (WGS) entry which is preliminary data.</text>
</comment>
<evidence type="ECO:0000256" key="1">
    <source>
        <dbReference type="SAM" id="MobiDB-lite"/>
    </source>
</evidence>
<proteinExistence type="predicted"/>
<dbReference type="Proteomes" id="UP000295411">
    <property type="component" value="Unassembled WGS sequence"/>
</dbReference>
<organism evidence="2 3">
    <name type="scientific">Arthrobacter crusticola</name>
    <dbReference type="NCBI Taxonomy" id="2547960"/>
    <lineage>
        <taxon>Bacteria</taxon>
        <taxon>Bacillati</taxon>
        <taxon>Actinomycetota</taxon>
        <taxon>Actinomycetes</taxon>
        <taxon>Micrococcales</taxon>
        <taxon>Micrococcaceae</taxon>
        <taxon>Arthrobacter</taxon>
    </lineage>
</organism>
<feature type="compositionally biased region" description="Low complexity" evidence="1">
    <location>
        <begin position="33"/>
        <end position="62"/>
    </location>
</feature>
<dbReference type="InterPro" id="IPR042001">
    <property type="entry name" value="Sortase_F"/>
</dbReference>
<gene>
    <name evidence="2" type="ORF">E2F48_00350</name>
</gene>
<dbReference type="SUPFAM" id="SSF63817">
    <property type="entry name" value="Sortase"/>
    <property type="match status" value="1"/>
</dbReference>
<reference evidence="2 3" key="1">
    <citation type="submission" date="2019-03" db="EMBL/GenBank/DDBJ databases">
        <title>Arthrobacter sp. nov., an bacterium isolated from biocrust in Mu Us Desert.</title>
        <authorList>
            <person name="Lixiong L."/>
        </authorList>
    </citation>
    <scope>NUCLEOTIDE SEQUENCE [LARGE SCALE GENOMIC DNA]</scope>
    <source>
        <strain evidence="2 3">SLN-3</strain>
    </source>
</reference>
<evidence type="ECO:0000313" key="2">
    <source>
        <dbReference type="EMBL" id="TDK28247.1"/>
    </source>
</evidence>
<dbReference type="Gene3D" id="2.40.260.10">
    <property type="entry name" value="Sortase"/>
    <property type="match status" value="1"/>
</dbReference>
<accession>A0A4R5U3I1</accession>
<dbReference type="CDD" id="cd05829">
    <property type="entry name" value="Sortase_F"/>
    <property type="match status" value="1"/>
</dbReference>
<sequence>MLVSSVAALVLVLLVLLPPLQQGSSAADDDRPSSTPSPAPSVTSAPASPSAAPAAPPAKAAAGPAAAAPTHITVEAAGIDVAVLPLQPTAAEVASQSIVPPFTDDGYWLASYGTPGAGSVNTTYITGHSWEGREAPFDRFSTSTEVGDTVTVTTKTGTLRYTVDSITTHDKDTLKTSDIWNITPNRLVIISCYTEDPWGKNVVVTASPVPPAAG</sequence>
<dbReference type="EMBL" id="SMTK01000001">
    <property type="protein sequence ID" value="TDK28247.1"/>
    <property type="molecule type" value="Genomic_DNA"/>
</dbReference>
<dbReference type="AlphaFoldDB" id="A0A4R5U3I1"/>
<dbReference type="InterPro" id="IPR023365">
    <property type="entry name" value="Sortase_dom-sf"/>
</dbReference>
<dbReference type="OrthoDB" id="4425249at2"/>
<evidence type="ECO:0000313" key="3">
    <source>
        <dbReference type="Proteomes" id="UP000295411"/>
    </source>
</evidence>
<protein>
    <submittedName>
        <fullName evidence="2">Class F sortase</fullName>
    </submittedName>
</protein>